<comment type="caution">
    <text evidence="7">The sequence shown here is derived from an EMBL/GenBank/DDBJ whole genome shotgun (WGS) entry which is preliminary data.</text>
</comment>
<feature type="non-terminal residue" evidence="7">
    <location>
        <position position="103"/>
    </location>
</feature>
<evidence type="ECO:0000256" key="6">
    <source>
        <dbReference type="SAM" id="MobiDB-lite"/>
    </source>
</evidence>
<evidence type="ECO:0000256" key="2">
    <source>
        <dbReference type="ARBA" id="ARBA00011806"/>
    </source>
</evidence>
<dbReference type="PANTHER" id="PTHR31203">
    <property type="entry name" value="BETA-KERATIN-RELATED PROTEIN-RELATED"/>
    <property type="match status" value="1"/>
</dbReference>
<comment type="subunit">
    <text evidence="2 5">The avian keratins (F-ker, S-ker, C-ker and B-ker) are a complex mixture of very similar polypeptides.</text>
</comment>
<evidence type="ECO:0000256" key="1">
    <source>
        <dbReference type="ARBA" id="ARBA00008702"/>
    </source>
</evidence>
<dbReference type="InterPro" id="IPR003461">
    <property type="entry name" value="Keratin"/>
</dbReference>
<organism evidence="7 8">
    <name type="scientific">Bucorvus abyssinicus</name>
    <name type="common">Northern ground-hornbill</name>
    <name type="synonym">Abyssinian ground-hornbill</name>
    <dbReference type="NCBI Taxonomy" id="153643"/>
    <lineage>
        <taxon>Eukaryota</taxon>
        <taxon>Metazoa</taxon>
        <taxon>Chordata</taxon>
        <taxon>Craniata</taxon>
        <taxon>Vertebrata</taxon>
        <taxon>Euteleostomi</taxon>
        <taxon>Archelosauria</taxon>
        <taxon>Archosauria</taxon>
        <taxon>Dinosauria</taxon>
        <taxon>Saurischia</taxon>
        <taxon>Theropoda</taxon>
        <taxon>Coelurosauria</taxon>
        <taxon>Aves</taxon>
        <taxon>Neognathae</taxon>
        <taxon>Neoaves</taxon>
        <taxon>Telluraves</taxon>
        <taxon>Coraciimorphae</taxon>
        <taxon>Bucerotiformes</taxon>
        <taxon>Bucorvidae</taxon>
        <taxon>Bucorvus</taxon>
    </lineage>
</organism>
<dbReference type="Pfam" id="PF02422">
    <property type="entry name" value="Keratin"/>
    <property type="match status" value="1"/>
</dbReference>
<reference evidence="7 8" key="1">
    <citation type="submission" date="2019-09" db="EMBL/GenBank/DDBJ databases">
        <title>Bird 10,000 Genomes (B10K) Project - Family phase.</title>
        <authorList>
            <person name="Zhang G."/>
        </authorList>
    </citation>
    <scope>NUCLEOTIDE SEQUENCE [LARGE SCALE GENOMIC DNA]</scope>
    <source>
        <strain evidence="7">B10K-DU-012-80</strain>
    </source>
</reference>
<dbReference type="GO" id="GO:0005882">
    <property type="term" value="C:intermediate filament"/>
    <property type="evidence" value="ECO:0007669"/>
    <property type="project" value="UniProtKB-KW"/>
</dbReference>
<dbReference type="Proteomes" id="UP000551127">
    <property type="component" value="Unassembled WGS sequence"/>
</dbReference>
<dbReference type="AlphaFoldDB" id="A0A7K4YK47"/>
<accession>A0A7K4YK47</accession>
<evidence type="ECO:0000256" key="4">
    <source>
        <dbReference type="ARBA" id="ARBA00022990"/>
    </source>
</evidence>
<gene>
    <name evidence="7" type="primary">Krsc_3</name>
    <name evidence="7" type="ORF">BUCABY_R11961</name>
</gene>
<dbReference type="PANTHER" id="PTHR31203:SF1">
    <property type="entry name" value="BETA-KERATIN-RELATED PROTEIN-RELATED"/>
    <property type="match status" value="1"/>
</dbReference>
<sequence>MSCSDLCSPAIGGLNRPQPAADSRNEPCIRQCPDSEVVIQPPPVAVILPGPILSSFPQNSVVTSSGAPILGGSLGGFGGSLGSFGGSGSSLVYRGLGGYGSLG</sequence>
<feature type="region of interest" description="Disordered" evidence="6">
    <location>
        <begin position="1"/>
        <end position="26"/>
    </location>
</feature>
<evidence type="ECO:0000313" key="7">
    <source>
        <dbReference type="EMBL" id="NWR59455.1"/>
    </source>
</evidence>
<keyword evidence="8" id="KW-1185">Reference proteome</keyword>
<dbReference type="OrthoDB" id="9397605at2759"/>
<evidence type="ECO:0000256" key="3">
    <source>
        <dbReference type="ARBA" id="ARBA00022744"/>
    </source>
</evidence>
<protein>
    <recommendedName>
        <fullName evidence="5">Keratin</fullName>
    </recommendedName>
</protein>
<keyword evidence="4" id="KW-0007">Acetylation</keyword>
<dbReference type="GO" id="GO:0005200">
    <property type="term" value="F:structural constituent of cytoskeleton"/>
    <property type="evidence" value="ECO:0007669"/>
    <property type="project" value="InterPro"/>
</dbReference>
<comment type="similarity">
    <text evidence="1 5">Belongs to the avian keratin family.</text>
</comment>
<dbReference type="EMBL" id="VYZL01002345">
    <property type="protein sequence ID" value="NWR59455.1"/>
    <property type="molecule type" value="Genomic_DNA"/>
</dbReference>
<keyword evidence="3 5" id="KW-0416">Keratin</keyword>
<evidence type="ECO:0000256" key="5">
    <source>
        <dbReference type="RuleBase" id="RU364002"/>
    </source>
</evidence>
<name>A0A7K4YK47_BUCAB</name>
<feature type="non-terminal residue" evidence="7">
    <location>
        <position position="1"/>
    </location>
</feature>
<proteinExistence type="inferred from homology"/>
<evidence type="ECO:0000313" key="8">
    <source>
        <dbReference type="Proteomes" id="UP000551127"/>
    </source>
</evidence>